<comment type="caution">
    <text evidence="3">The sequence shown here is derived from an EMBL/GenBank/DDBJ whole genome shotgun (WGS) entry which is preliminary data.</text>
</comment>
<accession>A0A0G2FH20</accession>
<reference evidence="3 4" key="2">
    <citation type="submission" date="2015-05" db="EMBL/GenBank/DDBJ databases">
        <authorList>
            <person name="Morales-Cruz A."/>
            <person name="Amrine K.C."/>
            <person name="Cantu D."/>
        </authorList>
    </citation>
    <scope>NUCLEOTIDE SEQUENCE [LARGE SCALE GENOMIC DNA]</scope>
    <source>
        <strain evidence="3">DA912</strain>
    </source>
</reference>
<organism evidence="3 4">
    <name type="scientific">Diaporthe ampelina</name>
    <dbReference type="NCBI Taxonomy" id="1214573"/>
    <lineage>
        <taxon>Eukaryota</taxon>
        <taxon>Fungi</taxon>
        <taxon>Dikarya</taxon>
        <taxon>Ascomycota</taxon>
        <taxon>Pezizomycotina</taxon>
        <taxon>Sordariomycetes</taxon>
        <taxon>Sordariomycetidae</taxon>
        <taxon>Diaporthales</taxon>
        <taxon>Diaporthaceae</taxon>
        <taxon>Diaporthe</taxon>
    </lineage>
</organism>
<dbReference type="OrthoDB" id="43654at2759"/>
<dbReference type="PANTHER" id="PTHR10334">
    <property type="entry name" value="CYSTEINE-RICH SECRETORY PROTEIN-RELATED"/>
    <property type="match status" value="1"/>
</dbReference>
<dbReference type="EMBL" id="LCUC01000246">
    <property type="protein sequence ID" value="KKY33394.1"/>
    <property type="molecule type" value="Genomic_DNA"/>
</dbReference>
<feature type="domain" description="SCP" evidence="2">
    <location>
        <begin position="35"/>
        <end position="180"/>
    </location>
</feature>
<dbReference type="InterPro" id="IPR014044">
    <property type="entry name" value="CAP_dom"/>
</dbReference>
<evidence type="ECO:0000313" key="3">
    <source>
        <dbReference type="EMBL" id="KKY33394.1"/>
    </source>
</evidence>
<sequence>MQAILYSILAAAIMAAGVVTQLVPPTFNNTPQANEDKEGALRLHNYYRGQVDVPGLSWCDNLTEEAQVAADWSAGANIPETPDNFTSRASENASYSLQVVYLSPGTPHLFGDFYQATLAFWADHTHYNGEVVPNGDFFKYSSYTQMVWNGTTCLGMAGATNRENGTFVFAAYSPPGNVYGQKPFNTKTTSSSISAGT</sequence>
<dbReference type="Pfam" id="PF00188">
    <property type="entry name" value="CAP"/>
    <property type="match status" value="1"/>
</dbReference>
<evidence type="ECO:0000313" key="4">
    <source>
        <dbReference type="Proteomes" id="UP000034680"/>
    </source>
</evidence>
<dbReference type="InterPro" id="IPR001283">
    <property type="entry name" value="CRISP-related"/>
</dbReference>
<dbReference type="SMART" id="SM00198">
    <property type="entry name" value="SCP"/>
    <property type="match status" value="1"/>
</dbReference>
<feature type="signal peptide" evidence="1">
    <location>
        <begin position="1"/>
        <end position="20"/>
    </location>
</feature>
<protein>
    <submittedName>
        <fullName evidence="3">Putative scp-like extracellular protein</fullName>
    </submittedName>
</protein>
<keyword evidence="4" id="KW-1185">Reference proteome</keyword>
<dbReference type="Proteomes" id="UP000034680">
    <property type="component" value="Unassembled WGS sequence"/>
</dbReference>
<gene>
    <name evidence="3" type="ORF">UCDDA912_g06617</name>
</gene>
<dbReference type="Gene3D" id="3.40.33.10">
    <property type="entry name" value="CAP"/>
    <property type="match status" value="1"/>
</dbReference>
<dbReference type="SUPFAM" id="SSF55797">
    <property type="entry name" value="PR-1-like"/>
    <property type="match status" value="1"/>
</dbReference>
<feature type="chain" id="PRO_5002544034" evidence="1">
    <location>
        <begin position="21"/>
        <end position="197"/>
    </location>
</feature>
<reference evidence="3 4" key="1">
    <citation type="submission" date="2015-05" db="EMBL/GenBank/DDBJ databases">
        <title>Distinctive expansion of gene families associated with plant cell wall degradation and secondary metabolism in the genomes of grapevine trunk pathogens.</title>
        <authorList>
            <person name="Lawrence D.P."/>
            <person name="Travadon R."/>
            <person name="Rolshausen P.E."/>
            <person name="Baumgartner K."/>
        </authorList>
    </citation>
    <scope>NUCLEOTIDE SEQUENCE [LARGE SCALE GENOMIC DNA]</scope>
    <source>
        <strain evidence="3">DA912</strain>
    </source>
</reference>
<dbReference type="AlphaFoldDB" id="A0A0G2FH20"/>
<name>A0A0G2FH20_9PEZI</name>
<keyword evidence="1" id="KW-0732">Signal</keyword>
<dbReference type="STRING" id="1214573.A0A0G2FH20"/>
<evidence type="ECO:0000256" key="1">
    <source>
        <dbReference type="SAM" id="SignalP"/>
    </source>
</evidence>
<proteinExistence type="predicted"/>
<evidence type="ECO:0000259" key="2">
    <source>
        <dbReference type="SMART" id="SM00198"/>
    </source>
</evidence>
<dbReference type="InterPro" id="IPR035940">
    <property type="entry name" value="CAP_sf"/>
</dbReference>